<proteinExistence type="predicted"/>
<evidence type="ECO:0000313" key="3">
    <source>
        <dbReference type="Proteomes" id="UP001221686"/>
    </source>
</evidence>
<organism evidence="2 3">
    <name type="scientific">Nannocystis bainbridge</name>
    <dbReference type="NCBI Taxonomy" id="2995303"/>
    <lineage>
        <taxon>Bacteria</taxon>
        <taxon>Pseudomonadati</taxon>
        <taxon>Myxococcota</taxon>
        <taxon>Polyangia</taxon>
        <taxon>Nannocystales</taxon>
        <taxon>Nannocystaceae</taxon>
        <taxon>Nannocystis</taxon>
    </lineage>
</organism>
<gene>
    <name evidence="2" type="ORF">POL25_04440</name>
</gene>
<protein>
    <submittedName>
        <fullName evidence="2">Suppressor of fused domain protein</fullName>
    </submittedName>
</protein>
<name>A0ABT5DR50_9BACT</name>
<keyword evidence="3" id="KW-1185">Reference proteome</keyword>
<dbReference type="InterPro" id="IPR020941">
    <property type="entry name" value="SUFU-like_domain"/>
</dbReference>
<dbReference type="EMBL" id="JAQNDL010000001">
    <property type="protein sequence ID" value="MDC0716129.1"/>
    <property type="molecule type" value="Genomic_DNA"/>
</dbReference>
<dbReference type="Pfam" id="PF05076">
    <property type="entry name" value="SUFU"/>
    <property type="match status" value="1"/>
</dbReference>
<feature type="domain" description="Suppressor of fused-like" evidence="1">
    <location>
        <begin position="63"/>
        <end position="235"/>
    </location>
</feature>
<dbReference type="Proteomes" id="UP001221686">
    <property type="component" value="Unassembled WGS sequence"/>
</dbReference>
<evidence type="ECO:0000259" key="1">
    <source>
        <dbReference type="Pfam" id="PF05076"/>
    </source>
</evidence>
<sequence>MAKNENRTPREQASILYTHAPRTDGFRAPEYGDAERIQAIETHVAQRVAPAVTVFHEIISATIHLDVHAVPPGTGHPYWFLFTTGMSALPMHMPEGVEACPFAEVSVLLPPTWKVDQEFWSDERWYWPTRCIKTLARLPHDYNTWLGWGHTVPNGQPPQPFDPSTRLAAMLLLPSLTLGVDALKVRAKGVVVAELWTLYPLHADELEFKLQHGTDALVDLFEARNVGDVIDPERPSVIPVHRRKLLGLF</sequence>
<comment type="caution">
    <text evidence="2">The sequence shown here is derived from an EMBL/GenBank/DDBJ whole genome shotgun (WGS) entry which is preliminary data.</text>
</comment>
<accession>A0ABT5DR50</accession>
<evidence type="ECO:0000313" key="2">
    <source>
        <dbReference type="EMBL" id="MDC0716129.1"/>
    </source>
</evidence>
<dbReference type="RefSeq" id="WP_272084577.1">
    <property type="nucleotide sequence ID" value="NZ_JAQNDL010000001.1"/>
</dbReference>
<reference evidence="2 3" key="1">
    <citation type="submission" date="2022-11" db="EMBL/GenBank/DDBJ databases">
        <title>Minimal conservation of predation-associated metabolite biosynthetic gene clusters underscores biosynthetic potential of Myxococcota including descriptions for ten novel species: Archangium lansinium sp. nov., Myxococcus landrumus sp. nov., Nannocystis bai.</title>
        <authorList>
            <person name="Ahearne A."/>
            <person name="Stevens C."/>
            <person name="Dowd S."/>
        </authorList>
    </citation>
    <scope>NUCLEOTIDE SEQUENCE [LARGE SCALE GENOMIC DNA]</scope>
    <source>
        <strain evidence="2 3">BB15-2</strain>
    </source>
</reference>